<dbReference type="Proteomes" id="UP001162734">
    <property type="component" value="Chromosome"/>
</dbReference>
<proteinExistence type="predicted"/>
<dbReference type="RefSeq" id="WP_248345438.1">
    <property type="nucleotide sequence ID" value="NZ_AP025592.1"/>
</dbReference>
<protein>
    <recommendedName>
        <fullName evidence="4">Transporter</fullName>
    </recommendedName>
</protein>
<reference evidence="3" key="1">
    <citation type="journal article" date="2022" name="Int. J. Syst. Evol. Microbiol.">
        <title>Anaeromyxobacter oryzae sp. nov., Anaeromyxobacter diazotrophicus sp. nov. and Anaeromyxobacter paludicola sp. nov., isolated from paddy soils.</title>
        <authorList>
            <person name="Itoh H."/>
            <person name="Xu Z."/>
            <person name="Mise K."/>
            <person name="Masuda Y."/>
            <person name="Ushijima N."/>
            <person name="Hayakawa C."/>
            <person name="Shiratori Y."/>
            <person name="Senoo K."/>
        </authorList>
    </citation>
    <scope>NUCLEOTIDE SEQUENCE [LARGE SCALE GENOMIC DNA]</scope>
    <source>
        <strain evidence="3">Red630</strain>
    </source>
</reference>
<evidence type="ECO:0000256" key="1">
    <source>
        <dbReference type="SAM" id="SignalP"/>
    </source>
</evidence>
<dbReference type="EMBL" id="AP025592">
    <property type="protein sequence ID" value="BDG08254.1"/>
    <property type="molecule type" value="Genomic_DNA"/>
</dbReference>
<feature type="signal peptide" evidence="1">
    <location>
        <begin position="1"/>
        <end position="30"/>
    </location>
</feature>
<evidence type="ECO:0000313" key="2">
    <source>
        <dbReference type="EMBL" id="BDG08254.1"/>
    </source>
</evidence>
<evidence type="ECO:0000313" key="3">
    <source>
        <dbReference type="Proteomes" id="UP001162734"/>
    </source>
</evidence>
<feature type="chain" id="PRO_5045079076" description="Transporter" evidence="1">
    <location>
        <begin position="31"/>
        <end position="292"/>
    </location>
</feature>
<keyword evidence="3" id="KW-1185">Reference proteome</keyword>
<organism evidence="2 3">
    <name type="scientific">Anaeromyxobacter paludicola</name>
    <dbReference type="NCBI Taxonomy" id="2918171"/>
    <lineage>
        <taxon>Bacteria</taxon>
        <taxon>Pseudomonadati</taxon>
        <taxon>Myxococcota</taxon>
        <taxon>Myxococcia</taxon>
        <taxon>Myxococcales</taxon>
        <taxon>Cystobacterineae</taxon>
        <taxon>Anaeromyxobacteraceae</taxon>
        <taxon>Anaeromyxobacter</taxon>
    </lineage>
</organism>
<sequence>MRPATTSGRTLGGPAAAALALLLAAAPARPQDRALVPGRMGYNALPAVPNEDPAVGDDVLVSLQLAAQAADLSARDAAATPYLRVEVPFRGIAALSVDAVPVELWRVTPATQRRLQAASTRGVELGDVRFGARFLLVSEAGLRPALGIRLLTKTASGKGLENRRFTAAPAYLGDLLLGKDLASWPGGARVRLLAKAGFLSWQQGDGWQDDGLDYGATLQLRSAGGARLELEWRGYTGYERDDEPMLAGLTAGVPTGPVEWVLTVNRGLRHEAPPWEVRAGAVLRLPSPWRAR</sequence>
<accession>A0ABN6N512</accession>
<name>A0ABN6N512_9BACT</name>
<gene>
    <name evidence="2" type="ORF">AMPC_13670</name>
</gene>
<keyword evidence="1" id="KW-0732">Signal</keyword>
<evidence type="ECO:0008006" key="4">
    <source>
        <dbReference type="Google" id="ProtNLM"/>
    </source>
</evidence>